<keyword evidence="5" id="KW-0732">Signal</keyword>
<evidence type="ECO:0000313" key="9">
    <source>
        <dbReference type="Ensembl" id="ENSCLMP00005017030.1"/>
    </source>
</evidence>
<sequence length="113" mass="12986">MKGRKCDDKNLLCLGSNLGKGCCTRYNRKPVPFQRIKGYRQQSTKENCHIEAIIFYTVKKNQICATHKDEWVRKTLELLSSRLKKMSKTGFAAGESGSFVRTTETFPNSTRLY</sequence>
<dbReference type="GO" id="GO:0008009">
    <property type="term" value="F:chemokine activity"/>
    <property type="evidence" value="ECO:0007669"/>
    <property type="project" value="InterPro"/>
</dbReference>
<dbReference type="AlphaFoldDB" id="A0A8C2XDN4"/>
<dbReference type="Pfam" id="PF00048">
    <property type="entry name" value="IL8"/>
    <property type="match status" value="1"/>
</dbReference>
<keyword evidence="7" id="KW-0395">Inflammatory response</keyword>
<dbReference type="Ensembl" id="ENSCLMT00005018032.1">
    <property type="protein sequence ID" value="ENSCLMP00005017030.1"/>
    <property type="gene ID" value="ENSCLMG00005008777.1"/>
</dbReference>
<dbReference type="GeneTree" id="ENSGT00940000174809"/>
<dbReference type="PANTHER" id="PTHR12015:SF108">
    <property type="entry name" value="C-C MOTIF CHEMOKINE 20"/>
    <property type="match status" value="1"/>
</dbReference>
<dbReference type="SUPFAM" id="SSF54117">
    <property type="entry name" value="Interleukin 8-like chemokines"/>
    <property type="match status" value="1"/>
</dbReference>
<comment type="subcellular location">
    <subcellularLocation>
        <location evidence="1">Secreted</location>
    </subcellularLocation>
</comment>
<reference evidence="9" key="2">
    <citation type="submission" date="2025-09" db="UniProtKB">
        <authorList>
            <consortium name="Ensembl"/>
        </authorList>
    </citation>
    <scope>IDENTIFICATION</scope>
</reference>
<dbReference type="Gene3D" id="2.40.50.40">
    <property type="match status" value="1"/>
</dbReference>
<keyword evidence="3" id="KW-0202">Cytokine</keyword>
<feature type="domain" description="Chemokine interleukin-8-like" evidence="8">
    <location>
        <begin position="19"/>
        <end position="79"/>
    </location>
</feature>
<evidence type="ECO:0000256" key="6">
    <source>
        <dbReference type="ARBA" id="ARBA00023157"/>
    </source>
</evidence>
<evidence type="ECO:0000256" key="1">
    <source>
        <dbReference type="ARBA" id="ARBA00004613"/>
    </source>
</evidence>
<evidence type="ECO:0000259" key="8">
    <source>
        <dbReference type="SMART" id="SM00199"/>
    </source>
</evidence>
<organism evidence="9 10">
    <name type="scientific">Cyclopterus lumpus</name>
    <name type="common">Lumpsucker</name>
    <dbReference type="NCBI Taxonomy" id="8103"/>
    <lineage>
        <taxon>Eukaryota</taxon>
        <taxon>Metazoa</taxon>
        <taxon>Chordata</taxon>
        <taxon>Craniata</taxon>
        <taxon>Vertebrata</taxon>
        <taxon>Euteleostomi</taxon>
        <taxon>Actinopterygii</taxon>
        <taxon>Neopterygii</taxon>
        <taxon>Teleostei</taxon>
        <taxon>Neoteleostei</taxon>
        <taxon>Acanthomorphata</taxon>
        <taxon>Eupercaria</taxon>
        <taxon>Perciformes</taxon>
        <taxon>Cottioidei</taxon>
        <taxon>Cottales</taxon>
        <taxon>Cyclopteridae</taxon>
        <taxon>Cyclopterus</taxon>
    </lineage>
</organism>
<dbReference type="PANTHER" id="PTHR12015">
    <property type="entry name" value="SMALL INDUCIBLE CYTOKINE A"/>
    <property type="match status" value="1"/>
</dbReference>
<keyword evidence="10" id="KW-1185">Reference proteome</keyword>
<dbReference type="FunFam" id="2.40.50.40:FF:000012">
    <property type="entry name" value="C-C motif chemokine"/>
    <property type="match status" value="1"/>
</dbReference>
<reference evidence="9" key="1">
    <citation type="submission" date="2025-08" db="UniProtKB">
        <authorList>
            <consortium name="Ensembl"/>
        </authorList>
    </citation>
    <scope>IDENTIFICATION</scope>
</reference>
<accession>A0A8C2XDN4</accession>
<evidence type="ECO:0000256" key="4">
    <source>
        <dbReference type="ARBA" id="ARBA00022525"/>
    </source>
</evidence>
<evidence type="ECO:0000313" key="10">
    <source>
        <dbReference type="Proteomes" id="UP000694565"/>
    </source>
</evidence>
<dbReference type="GO" id="GO:0006955">
    <property type="term" value="P:immune response"/>
    <property type="evidence" value="ECO:0007669"/>
    <property type="project" value="InterPro"/>
</dbReference>
<proteinExistence type="predicted"/>
<evidence type="ECO:0000256" key="7">
    <source>
        <dbReference type="ARBA" id="ARBA00023198"/>
    </source>
</evidence>
<keyword evidence="6" id="KW-1015">Disulfide bond</keyword>
<dbReference type="CDD" id="cd00272">
    <property type="entry name" value="Chemokine_CC"/>
    <property type="match status" value="1"/>
</dbReference>
<dbReference type="GO" id="GO:0006954">
    <property type="term" value="P:inflammatory response"/>
    <property type="evidence" value="ECO:0007669"/>
    <property type="project" value="UniProtKB-KW"/>
</dbReference>
<dbReference type="Proteomes" id="UP000694565">
    <property type="component" value="Unplaced"/>
</dbReference>
<evidence type="ECO:0000256" key="5">
    <source>
        <dbReference type="ARBA" id="ARBA00022729"/>
    </source>
</evidence>
<dbReference type="InterPro" id="IPR036048">
    <property type="entry name" value="Interleukin_8-like_sf"/>
</dbReference>
<dbReference type="InterPro" id="IPR039809">
    <property type="entry name" value="Chemokine_b/g/d"/>
</dbReference>
<evidence type="ECO:0000256" key="3">
    <source>
        <dbReference type="ARBA" id="ARBA00022514"/>
    </source>
</evidence>
<dbReference type="InterPro" id="IPR001811">
    <property type="entry name" value="Chemokine_IL8-like_dom"/>
</dbReference>
<protein>
    <recommendedName>
        <fullName evidence="8">Chemokine interleukin-8-like domain-containing protein</fullName>
    </recommendedName>
</protein>
<keyword evidence="4" id="KW-0964">Secreted</keyword>
<dbReference type="GO" id="GO:0005615">
    <property type="term" value="C:extracellular space"/>
    <property type="evidence" value="ECO:0007669"/>
    <property type="project" value="UniProtKB-KW"/>
</dbReference>
<dbReference type="SMART" id="SM00199">
    <property type="entry name" value="SCY"/>
    <property type="match status" value="1"/>
</dbReference>
<keyword evidence="2" id="KW-0145">Chemotaxis</keyword>
<evidence type="ECO:0000256" key="2">
    <source>
        <dbReference type="ARBA" id="ARBA00022500"/>
    </source>
</evidence>
<name>A0A8C2XDN4_CYCLU</name>